<dbReference type="EMBL" id="AAWS01000019">
    <property type="protein sequence ID" value="EAY28004.1"/>
    <property type="molecule type" value="Genomic_DNA"/>
</dbReference>
<reference evidence="1 2" key="1">
    <citation type="submission" date="2007-01" db="EMBL/GenBank/DDBJ databases">
        <authorList>
            <person name="Haygood M."/>
            <person name="Podell S."/>
            <person name="Anderson C."/>
            <person name="Hopkinson B."/>
            <person name="Roe K."/>
            <person name="Barbeau K."/>
            <person name="Gaasterland T."/>
            <person name="Ferriera S."/>
            <person name="Johnson J."/>
            <person name="Kravitz S."/>
            <person name="Beeson K."/>
            <person name="Sutton G."/>
            <person name="Rogers Y.-H."/>
            <person name="Friedman R."/>
            <person name="Frazier M."/>
            <person name="Venter J.C."/>
        </authorList>
    </citation>
    <scope>NUCLEOTIDE SEQUENCE [LARGE SCALE GENOMIC DNA]</scope>
    <source>
        <strain evidence="1 2">ATCC 23134</strain>
    </source>
</reference>
<organism evidence="1 2">
    <name type="scientific">Microscilla marina ATCC 23134</name>
    <dbReference type="NCBI Taxonomy" id="313606"/>
    <lineage>
        <taxon>Bacteria</taxon>
        <taxon>Pseudomonadati</taxon>
        <taxon>Bacteroidota</taxon>
        <taxon>Cytophagia</taxon>
        <taxon>Cytophagales</taxon>
        <taxon>Microscillaceae</taxon>
        <taxon>Microscilla</taxon>
    </lineage>
</organism>
<dbReference type="AlphaFoldDB" id="A1ZNW5"/>
<dbReference type="Proteomes" id="UP000004095">
    <property type="component" value="Unassembled WGS sequence"/>
</dbReference>
<gene>
    <name evidence="1" type="ORF">M23134_02673</name>
</gene>
<comment type="caution">
    <text evidence="1">The sequence shown here is derived from an EMBL/GenBank/DDBJ whole genome shotgun (WGS) entry which is preliminary data.</text>
</comment>
<protein>
    <submittedName>
        <fullName evidence="1">Uncharacterized protein</fullName>
    </submittedName>
</protein>
<keyword evidence="2" id="KW-1185">Reference proteome</keyword>
<evidence type="ECO:0000313" key="1">
    <source>
        <dbReference type="EMBL" id="EAY28004.1"/>
    </source>
</evidence>
<accession>A1ZNW5</accession>
<sequence length="53" mass="5929">MLAGRWSAPRGHWQAGELMLSRLFSFIFWPQKPQGEAQAQRKLNEAAGGKCGK</sequence>
<evidence type="ECO:0000313" key="2">
    <source>
        <dbReference type="Proteomes" id="UP000004095"/>
    </source>
</evidence>
<proteinExistence type="predicted"/>
<name>A1ZNW5_MICM2</name>